<comment type="caution">
    <text evidence="14">The sequence shown here is derived from an EMBL/GenBank/DDBJ whole genome shotgun (WGS) entry which is preliminary data.</text>
</comment>
<feature type="signal peptide" evidence="12">
    <location>
        <begin position="1"/>
        <end position="30"/>
    </location>
</feature>
<dbReference type="Proteomes" id="UP001486207">
    <property type="component" value="Unassembled WGS sequence"/>
</dbReference>
<keyword evidence="4 10" id="KW-0645">Protease</keyword>
<evidence type="ECO:0000313" key="14">
    <source>
        <dbReference type="EMBL" id="MER7376832.1"/>
    </source>
</evidence>
<dbReference type="Gene3D" id="3.40.50.200">
    <property type="entry name" value="Peptidase S8/S53 domain"/>
    <property type="match status" value="1"/>
</dbReference>
<evidence type="ECO:0000259" key="13">
    <source>
        <dbReference type="Pfam" id="PF00082"/>
    </source>
</evidence>
<dbReference type="InterPro" id="IPR000209">
    <property type="entry name" value="Peptidase_S8/S53_dom"/>
</dbReference>
<proteinExistence type="inferred from homology"/>
<dbReference type="RefSeq" id="WP_190073566.1">
    <property type="nucleotide sequence ID" value="NZ_BNBM01000014.1"/>
</dbReference>
<feature type="active site" description="Charge relay system" evidence="10">
    <location>
        <position position="269"/>
    </location>
</feature>
<dbReference type="PROSITE" id="PS51892">
    <property type="entry name" value="SUBTILASE"/>
    <property type="match status" value="1"/>
</dbReference>
<evidence type="ECO:0000256" key="12">
    <source>
        <dbReference type="SAM" id="SignalP"/>
    </source>
</evidence>
<evidence type="ECO:0000256" key="1">
    <source>
        <dbReference type="ARBA" id="ARBA00004162"/>
    </source>
</evidence>
<feature type="chain" id="PRO_5047300926" evidence="12">
    <location>
        <begin position="31"/>
        <end position="391"/>
    </location>
</feature>
<evidence type="ECO:0000256" key="9">
    <source>
        <dbReference type="ARBA" id="ARBA00023136"/>
    </source>
</evidence>
<comment type="subcellular location">
    <subcellularLocation>
        <location evidence="1">Cell membrane</location>
        <topology evidence="1">Single-pass membrane protein</topology>
    </subcellularLocation>
</comment>
<feature type="active site" description="Charge relay system" evidence="10">
    <location>
        <position position="63"/>
    </location>
</feature>
<keyword evidence="7 10" id="KW-0720">Serine protease</keyword>
<dbReference type="PROSITE" id="PS00136">
    <property type="entry name" value="SUBTILASE_ASP"/>
    <property type="match status" value="1"/>
</dbReference>
<dbReference type="PRINTS" id="PR00723">
    <property type="entry name" value="SUBTILISIN"/>
</dbReference>
<keyword evidence="3" id="KW-1003">Cell membrane</keyword>
<sequence length="391" mass="40389">MKTSLPRRTAPLAVLLGACLALLPPTTAHADSIRAQQWALEAMHTQEAWQTTKGKGVTVAVLDTGVESDHPDLAGNVLEGKDMVGFGAERGDRAWARHGTAMAGIIAGHGHGVGRGDGVMGIAPEAKILPVRVILEDGDPARAKARSTRGNALAEGIRWAADHGADVINLSLGDDSKSAHPEAGEDEAVQYALKKGSVVVASAGNGGEKGDHISYPAAYPGVIAATAVDRYGTRASFSTRRWYATVAAPGDKVVIADPDHKYYEGWGTSAAAAFVSGAVALVKAAHPGLTPAQIKKLLEDTARNAPADGRDDSRGYGFIDPAAAIKKASGMKPTDLKAAAYGEEYFGSGPDAAAAQGDSSGWTAWLAGGAGVLLLVSAVVVWRGRRGRFGF</sequence>
<protein>
    <submittedName>
        <fullName evidence="14">Type VII secretion-associated serine protease mycosin</fullName>
    </submittedName>
</protein>
<dbReference type="PANTHER" id="PTHR43806:SF11">
    <property type="entry name" value="CEREVISIN-RELATED"/>
    <property type="match status" value="1"/>
</dbReference>
<evidence type="ECO:0000256" key="3">
    <source>
        <dbReference type="ARBA" id="ARBA00022475"/>
    </source>
</evidence>
<dbReference type="EMBL" id="JBEPFB010000015">
    <property type="protein sequence ID" value="MER7376832.1"/>
    <property type="molecule type" value="Genomic_DNA"/>
</dbReference>
<dbReference type="GO" id="GO:0006508">
    <property type="term" value="P:proteolysis"/>
    <property type="evidence" value="ECO:0007669"/>
    <property type="project" value="UniProtKB-KW"/>
</dbReference>
<dbReference type="NCBIfam" id="TIGR03921">
    <property type="entry name" value="T7SS_mycosin"/>
    <property type="match status" value="1"/>
</dbReference>
<evidence type="ECO:0000256" key="4">
    <source>
        <dbReference type="ARBA" id="ARBA00022670"/>
    </source>
</evidence>
<keyword evidence="9 11" id="KW-0472">Membrane</keyword>
<evidence type="ECO:0000256" key="11">
    <source>
        <dbReference type="SAM" id="Phobius"/>
    </source>
</evidence>
<keyword evidence="15" id="KW-1185">Reference proteome</keyword>
<evidence type="ECO:0000256" key="6">
    <source>
        <dbReference type="ARBA" id="ARBA00022801"/>
    </source>
</evidence>
<dbReference type="InterPro" id="IPR050131">
    <property type="entry name" value="Peptidase_S8_subtilisin-like"/>
</dbReference>
<accession>A0ABV1XZ00</accession>
<dbReference type="InterPro" id="IPR036852">
    <property type="entry name" value="Peptidase_S8/S53_dom_sf"/>
</dbReference>
<feature type="active site" description="Charge relay system" evidence="10">
    <location>
        <position position="98"/>
    </location>
</feature>
<dbReference type="SUPFAM" id="SSF52743">
    <property type="entry name" value="Subtilisin-like"/>
    <property type="match status" value="1"/>
</dbReference>
<evidence type="ECO:0000256" key="2">
    <source>
        <dbReference type="ARBA" id="ARBA00011073"/>
    </source>
</evidence>
<dbReference type="Pfam" id="PF00082">
    <property type="entry name" value="Peptidase_S8"/>
    <property type="match status" value="1"/>
</dbReference>
<keyword evidence="6 10" id="KW-0378">Hydrolase</keyword>
<reference evidence="14 15" key="1">
    <citation type="submission" date="2024-06" db="EMBL/GenBank/DDBJ databases">
        <title>The Natural Products Discovery Center: Release of the First 8490 Sequenced Strains for Exploring Actinobacteria Biosynthetic Diversity.</title>
        <authorList>
            <person name="Kalkreuter E."/>
            <person name="Kautsar S.A."/>
            <person name="Yang D."/>
            <person name="Bader C.D."/>
            <person name="Teijaro C.N."/>
            <person name="Fluegel L."/>
            <person name="Davis C.M."/>
            <person name="Simpson J.R."/>
            <person name="Lauterbach L."/>
            <person name="Steele A.D."/>
            <person name="Gui C."/>
            <person name="Meng S."/>
            <person name="Li G."/>
            <person name="Viehrig K."/>
            <person name="Ye F."/>
            <person name="Su P."/>
            <person name="Kiefer A.F."/>
            <person name="Nichols A."/>
            <person name="Cepeda A.J."/>
            <person name="Yan W."/>
            <person name="Fan B."/>
            <person name="Jiang Y."/>
            <person name="Adhikari A."/>
            <person name="Zheng C.-J."/>
            <person name="Schuster L."/>
            <person name="Cowan T.M."/>
            <person name="Smanski M.J."/>
            <person name="Chevrette M.G."/>
            <person name="De Carvalho L.P.S."/>
            <person name="Shen B."/>
        </authorList>
    </citation>
    <scope>NUCLEOTIDE SEQUENCE [LARGE SCALE GENOMIC DNA]</scope>
    <source>
        <strain evidence="14 15">NPDC000155</strain>
    </source>
</reference>
<evidence type="ECO:0000256" key="7">
    <source>
        <dbReference type="ARBA" id="ARBA00022825"/>
    </source>
</evidence>
<comment type="similarity">
    <text evidence="2 10">Belongs to the peptidase S8 family.</text>
</comment>
<keyword evidence="8 11" id="KW-1133">Transmembrane helix</keyword>
<dbReference type="GO" id="GO:0008233">
    <property type="term" value="F:peptidase activity"/>
    <property type="evidence" value="ECO:0007669"/>
    <property type="project" value="UniProtKB-KW"/>
</dbReference>
<evidence type="ECO:0000313" key="15">
    <source>
        <dbReference type="Proteomes" id="UP001486207"/>
    </source>
</evidence>
<organism evidence="14 15">
    <name type="scientific">Streptomyces lanatus</name>
    <dbReference type="NCBI Taxonomy" id="66900"/>
    <lineage>
        <taxon>Bacteria</taxon>
        <taxon>Bacillati</taxon>
        <taxon>Actinomycetota</taxon>
        <taxon>Actinomycetes</taxon>
        <taxon>Kitasatosporales</taxon>
        <taxon>Streptomycetaceae</taxon>
        <taxon>Streptomyces</taxon>
    </lineage>
</organism>
<evidence type="ECO:0000256" key="8">
    <source>
        <dbReference type="ARBA" id="ARBA00022989"/>
    </source>
</evidence>
<feature type="domain" description="Peptidase S8/S53" evidence="13">
    <location>
        <begin position="54"/>
        <end position="317"/>
    </location>
</feature>
<dbReference type="InterPro" id="IPR015500">
    <property type="entry name" value="Peptidase_S8_subtilisin-rel"/>
</dbReference>
<dbReference type="InterPro" id="IPR023827">
    <property type="entry name" value="Peptidase_S8_Asp-AS"/>
</dbReference>
<dbReference type="PROSITE" id="PS51257">
    <property type="entry name" value="PROKAR_LIPOPROTEIN"/>
    <property type="match status" value="1"/>
</dbReference>
<dbReference type="PANTHER" id="PTHR43806">
    <property type="entry name" value="PEPTIDASE S8"/>
    <property type="match status" value="1"/>
</dbReference>
<gene>
    <name evidence="14" type="primary">mycP</name>
    <name evidence="14" type="ORF">ABT384_29780</name>
</gene>
<dbReference type="InterPro" id="IPR023834">
    <property type="entry name" value="T7SS_pept_S8A_mycosin"/>
</dbReference>
<evidence type="ECO:0000256" key="10">
    <source>
        <dbReference type="PROSITE-ProRule" id="PRU01240"/>
    </source>
</evidence>
<feature type="transmembrane region" description="Helical" evidence="11">
    <location>
        <begin position="362"/>
        <end position="382"/>
    </location>
</feature>
<evidence type="ECO:0000256" key="5">
    <source>
        <dbReference type="ARBA" id="ARBA00022692"/>
    </source>
</evidence>
<keyword evidence="5 11" id="KW-0812">Transmembrane</keyword>
<keyword evidence="12" id="KW-0732">Signal</keyword>
<name>A0ABV1XZ00_9ACTN</name>